<evidence type="ECO:0000313" key="1">
    <source>
        <dbReference type="EMBL" id="ERT66259.1"/>
    </source>
</evidence>
<reference evidence="1 2" key="1">
    <citation type="submission" date="2013-08" db="EMBL/GenBank/DDBJ databases">
        <authorList>
            <person name="Weinstock G."/>
            <person name="Sodergren E."/>
            <person name="Wylie T."/>
            <person name="Fulton L."/>
            <person name="Fulton R."/>
            <person name="Fronick C."/>
            <person name="O'Laughlin M."/>
            <person name="Godfrey J."/>
            <person name="Miner T."/>
            <person name="Herter B."/>
            <person name="Appelbaum E."/>
            <person name="Cordes M."/>
            <person name="Lek S."/>
            <person name="Wollam A."/>
            <person name="Pepin K.H."/>
            <person name="Palsikar V.B."/>
            <person name="Mitreva M."/>
            <person name="Wilson R.K."/>
        </authorList>
    </citation>
    <scope>NUCLEOTIDE SEQUENCE [LARGE SCALE GENOMIC DNA]</scope>
    <source>
        <strain evidence="1 2">F0184</strain>
    </source>
</reference>
<dbReference type="AlphaFoldDB" id="U7V536"/>
<gene>
    <name evidence="1" type="ORF">HMPREF0742_01302</name>
</gene>
<evidence type="ECO:0000313" key="2">
    <source>
        <dbReference type="Proteomes" id="UP000017174"/>
    </source>
</evidence>
<organism evidence="1 2">
    <name type="scientific">Rothia aeria F0184</name>
    <dbReference type="NCBI Taxonomy" id="888019"/>
    <lineage>
        <taxon>Bacteria</taxon>
        <taxon>Bacillati</taxon>
        <taxon>Actinomycetota</taxon>
        <taxon>Actinomycetes</taxon>
        <taxon>Micrococcales</taxon>
        <taxon>Micrococcaceae</taxon>
        <taxon>Rothia</taxon>
    </lineage>
</organism>
<sequence length="41" mass="4969">MPTYPKPNYFTSQVFTKVRVHIKNIPRNIRHTTYFYTTLHG</sequence>
<protein>
    <submittedName>
        <fullName evidence="1">Uncharacterized protein</fullName>
    </submittedName>
</protein>
<name>U7V536_9MICC</name>
<dbReference type="EMBL" id="AXZG01000037">
    <property type="protein sequence ID" value="ERT66259.1"/>
    <property type="molecule type" value="Genomic_DNA"/>
</dbReference>
<accession>U7V536</accession>
<comment type="caution">
    <text evidence="1">The sequence shown here is derived from an EMBL/GenBank/DDBJ whole genome shotgun (WGS) entry which is preliminary data.</text>
</comment>
<proteinExistence type="predicted"/>
<dbReference type="Proteomes" id="UP000017174">
    <property type="component" value="Unassembled WGS sequence"/>
</dbReference>
<dbReference type="HOGENOM" id="CLU_3276093_0_0_11"/>